<feature type="transmembrane region" description="Helical" evidence="9">
    <location>
        <begin position="237"/>
        <end position="258"/>
    </location>
</feature>
<dbReference type="NCBIfam" id="TIGR00879">
    <property type="entry name" value="SP"/>
    <property type="match status" value="1"/>
</dbReference>
<keyword evidence="6 9" id="KW-0472">Membrane</keyword>
<evidence type="ECO:0000313" key="12">
    <source>
        <dbReference type="Proteomes" id="UP000801428"/>
    </source>
</evidence>
<dbReference type="Gene3D" id="1.20.1250.20">
    <property type="entry name" value="MFS general substrate transporter like domains"/>
    <property type="match status" value="1"/>
</dbReference>
<feature type="domain" description="Major facilitator superfamily (MFS) profile" evidence="10">
    <location>
        <begin position="63"/>
        <end position="508"/>
    </location>
</feature>
<dbReference type="PROSITE" id="PS00217">
    <property type="entry name" value="SUGAR_TRANSPORT_2"/>
    <property type="match status" value="1"/>
</dbReference>
<feature type="transmembrane region" description="Helical" evidence="9">
    <location>
        <begin position="140"/>
        <end position="158"/>
    </location>
</feature>
<dbReference type="GO" id="GO:0005351">
    <property type="term" value="F:carbohydrate:proton symporter activity"/>
    <property type="evidence" value="ECO:0007669"/>
    <property type="project" value="TreeGrafter"/>
</dbReference>
<dbReference type="AlphaFoldDB" id="A0A9P4T964"/>
<feature type="transmembrane region" description="Helical" evidence="9">
    <location>
        <begin position="359"/>
        <end position="376"/>
    </location>
</feature>
<dbReference type="PANTHER" id="PTHR48022:SF5">
    <property type="entry name" value="ALPHA-GLUCOSIDES PERMEASE MPH2-RELATED"/>
    <property type="match status" value="1"/>
</dbReference>
<feature type="transmembrane region" description="Helical" evidence="9">
    <location>
        <begin position="60"/>
        <end position="86"/>
    </location>
</feature>
<feature type="transmembrane region" description="Helical" evidence="9">
    <location>
        <begin position="321"/>
        <end position="339"/>
    </location>
</feature>
<keyword evidence="5 9" id="KW-1133">Transmembrane helix</keyword>
<keyword evidence="7" id="KW-0462">Maltose metabolism</keyword>
<dbReference type="OrthoDB" id="6612291at2759"/>
<dbReference type="EMBL" id="SWKU01000018">
    <property type="protein sequence ID" value="KAF2998982.1"/>
    <property type="molecule type" value="Genomic_DNA"/>
</dbReference>
<accession>A0A9P4T964</accession>
<dbReference type="InterPro" id="IPR036259">
    <property type="entry name" value="MFS_trans_sf"/>
</dbReference>
<comment type="subcellular location">
    <subcellularLocation>
        <location evidence="1">Membrane</location>
        <topology evidence="1">Multi-pass membrane protein</topology>
    </subcellularLocation>
</comment>
<sequence>MSKQHGGNVGAEIVDVESSNIHEIPIDKKDVDQINFDAAKATEAEHNMSLWQGLKLYPKAVGWSVLLSAAIIMEGFDIVLIANLFAVPAFKKQFGHQLLDGTYELSTSWQTGLTNGAVVGELLGLMINGWIADRFGYKKTMIGALLGVNFLIFILFFANNVEQLLAGLVLIGIPWGVFQTLTTTYAAEVCPVALRAYLTTYVNLCWVIGQFLASAVLKAVATREDQWAYRIPYALQWIWPIPLIIGISFAPESPWWLVRKGRLDDAKKMLLRLTSSNQLESFNADETVAMMVQTNEMEKAASESTGYLDCFKNTDLRRTEICAVVWLIQVFCGSGFMGYSTYFYLQAGLDTSNAFTMSLVQYSLGAVGVFCSWALISRFGRRTLYLGGLVMLCVLLLLIGCLGIISKNNISAQWAIGSMLLAYTFIYDASVGPVCYSLVAELSSTRLRQKTVVIARNLYNVGGLINNVLTPNMLNPSAWNWGAKSGFFWAGMCFLCIVWCYFRLPEPKDRTYGELDVLFEHKISARKFASASVDTLTGSIEVIDQKDKISVQHIEKA</sequence>
<dbReference type="InterPro" id="IPR005828">
    <property type="entry name" value="MFS_sugar_transport-like"/>
</dbReference>
<keyword evidence="4 9" id="KW-0812">Transmembrane</keyword>
<reference evidence="11" key="1">
    <citation type="submission" date="2019-04" db="EMBL/GenBank/DDBJ databases">
        <title>Sequencing of skin fungus with MAO and IRED activity.</title>
        <authorList>
            <person name="Marsaioli A.J."/>
            <person name="Bonatto J.M.C."/>
            <person name="Reis Junior O."/>
        </authorList>
    </citation>
    <scope>NUCLEOTIDE SEQUENCE</scope>
    <source>
        <strain evidence="11">30M1</strain>
    </source>
</reference>
<evidence type="ECO:0000256" key="3">
    <source>
        <dbReference type="ARBA" id="ARBA00022448"/>
    </source>
</evidence>
<name>A0A9P4T964_CURKU</name>
<evidence type="ECO:0000256" key="7">
    <source>
        <dbReference type="ARBA" id="ARBA00026248"/>
    </source>
</evidence>
<dbReference type="InterPro" id="IPR005829">
    <property type="entry name" value="Sugar_transporter_CS"/>
</dbReference>
<evidence type="ECO:0000256" key="6">
    <source>
        <dbReference type="ARBA" id="ARBA00023136"/>
    </source>
</evidence>
<evidence type="ECO:0000256" key="9">
    <source>
        <dbReference type="SAM" id="Phobius"/>
    </source>
</evidence>
<feature type="transmembrane region" description="Helical" evidence="9">
    <location>
        <begin position="412"/>
        <end position="439"/>
    </location>
</feature>
<evidence type="ECO:0000259" key="10">
    <source>
        <dbReference type="PROSITE" id="PS50850"/>
    </source>
</evidence>
<dbReference type="FunFam" id="1.20.1250.20:FF:000149">
    <property type="entry name" value="MFS transporter, SP family, general alpha glucoside:H+ symporter"/>
    <property type="match status" value="1"/>
</dbReference>
<dbReference type="PROSITE" id="PS50850">
    <property type="entry name" value="MFS"/>
    <property type="match status" value="1"/>
</dbReference>
<feature type="transmembrane region" description="Helical" evidence="9">
    <location>
        <begin position="481"/>
        <end position="502"/>
    </location>
</feature>
<dbReference type="Proteomes" id="UP000801428">
    <property type="component" value="Unassembled WGS sequence"/>
</dbReference>
<keyword evidence="3 8" id="KW-0813">Transport</keyword>
<comment type="similarity">
    <text evidence="2 8">Belongs to the major facilitator superfamily. Sugar transporter (TC 2.A.1.1) family.</text>
</comment>
<dbReference type="InterPro" id="IPR050360">
    <property type="entry name" value="MFS_Sugar_Transporters"/>
</dbReference>
<feature type="transmembrane region" description="Helical" evidence="9">
    <location>
        <begin position="164"/>
        <end position="186"/>
    </location>
</feature>
<feature type="transmembrane region" description="Helical" evidence="9">
    <location>
        <begin position="383"/>
        <end position="406"/>
    </location>
</feature>
<proteinExistence type="inferred from homology"/>
<dbReference type="PANTHER" id="PTHR48022">
    <property type="entry name" value="PLASTIDIC GLUCOSE TRANSPORTER 4"/>
    <property type="match status" value="1"/>
</dbReference>
<evidence type="ECO:0000256" key="4">
    <source>
        <dbReference type="ARBA" id="ARBA00022692"/>
    </source>
</evidence>
<feature type="transmembrane region" description="Helical" evidence="9">
    <location>
        <begin position="451"/>
        <end position="469"/>
    </location>
</feature>
<organism evidence="11 12">
    <name type="scientific">Curvularia kusanoi</name>
    <name type="common">Cochliobolus kusanoi</name>
    <dbReference type="NCBI Taxonomy" id="90978"/>
    <lineage>
        <taxon>Eukaryota</taxon>
        <taxon>Fungi</taxon>
        <taxon>Dikarya</taxon>
        <taxon>Ascomycota</taxon>
        <taxon>Pezizomycotina</taxon>
        <taxon>Dothideomycetes</taxon>
        <taxon>Pleosporomycetidae</taxon>
        <taxon>Pleosporales</taxon>
        <taxon>Pleosporineae</taxon>
        <taxon>Pleosporaceae</taxon>
        <taxon>Curvularia</taxon>
    </lineage>
</organism>
<evidence type="ECO:0000256" key="2">
    <source>
        <dbReference type="ARBA" id="ARBA00010992"/>
    </source>
</evidence>
<dbReference type="InterPro" id="IPR003663">
    <property type="entry name" value="Sugar/inositol_transpt"/>
</dbReference>
<evidence type="ECO:0000256" key="8">
    <source>
        <dbReference type="RuleBase" id="RU003346"/>
    </source>
</evidence>
<gene>
    <name evidence="11" type="ORF">E8E13_007571</name>
</gene>
<dbReference type="SUPFAM" id="SSF103473">
    <property type="entry name" value="MFS general substrate transporter"/>
    <property type="match status" value="1"/>
</dbReference>
<evidence type="ECO:0000256" key="1">
    <source>
        <dbReference type="ARBA" id="ARBA00004141"/>
    </source>
</evidence>
<evidence type="ECO:0000256" key="5">
    <source>
        <dbReference type="ARBA" id="ARBA00022989"/>
    </source>
</evidence>
<dbReference type="Pfam" id="PF00083">
    <property type="entry name" value="Sugar_tr"/>
    <property type="match status" value="1"/>
</dbReference>
<keyword evidence="12" id="KW-1185">Reference proteome</keyword>
<evidence type="ECO:0000313" key="11">
    <source>
        <dbReference type="EMBL" id="KAF2998982.1"/>
    </source>
</evidence>
<feature type="transmembrane region" description="Helical" evidence="9">
    <location>
        <begin position="198"/>
        <end position="217"/>
    </location>
</feature>
<dbReference type="GO" id="GO:0016020">
    <property type="term" value="C:membrane"/>
    <property type="evidence" value="ECO:0007669"/>
    <property type="project" value="UniProtKB-SubCell"/>
</dbReference>
<protein>
    <recommendedName>
        <fullName evidence="10">Major facilitator superfamily (MFS) profile domain-containing protein</fullName>
    </recommendedName>
</protein>
<dbReference type="GO" id="GO:0000023">
    <property type="term" value="P:maltose metabolic process"/>
    <property type="evidence" value="ECO:0007669"/>
    <property type="project" value="UniProtKB-KW"/>
</dbReference>
<dbReference type="InterPro" id="IPR020846">
    <property type="entry name" value="MFS_dom"/>
</dbReference>
<comment type="caution">
    <text evidence="11">The sequence shown here is derived from an EMBL/GenBank/DDBJ whole genome shotgun (WGS) entry which is preliminary data.</text>
</comment>